<dbReference type="Gene3D" id="3.30.420.10">
    <property type="entry name" value="Ribonuclease H-like superfamily/Ribonuclease H"/>
    <property type="match status" value="1"/>
</dbReference>
<evidence type="ECO:0000313" key="3">
    <source>
        <dbReference type="Proteomes" id="UP000646827"/>
    </source>
</evidence>
<feature type="domain" description="Tc1-like transposase DDE" evidence="1">
    <location>
        <begin position="3"/>
        <end position="83"/>
    </location>
</feature>
<accession>A0A8H7RNC4</accession>
<sequence>MHRSQGWSEVGSLCKITTETKGPNISILGAITAHGVITFSDFMEFIEQVLTNIEAHDLSYQYLIMDNAAIHKTFDVKDWVTERDVVNKDPASVRLNTKLNDRIKRASEYIFCEDCQAWIEHSLTFWDRCLAAEKGL</sequence>
<proteinExistence type="predicted"/>
<reference evidence="2 3" key="1">
    <citation type="submission" date="2020-12" db="EMBL/GenBank/DDBJ databases">
        <title>Metabolic potential, ecology and presence of endohyphal bacteria is reflected in genomic diversity of Mucoromycotina.</title>
        <authorList>
            <person name="Muszewska A."/>
            <person name="Okrasinska A."/>
            <person name="Steczkiewicz K."/>
            <person name="Drgas O."/>
            <person name="Orlowska M."/>
            <person name="Perlinska-Lenart U."/>
            <person name="Aleksandrzak-Piekarczyk T."/>
            <person name="Szatraj K."/>
            <person name="Zielenkiewicz U."/>
            <person name="Pilsyk S."/>
            <person name="Malc E."/>
            <person name="Mieczkowski P."/>
            <person name="Kruszewska J.S."/>
            <person name="Biernat P."/>
            <person name="Pawlowska J."/>
        </authorList>
    </citation>
    <scope>NUCLEOTIDE SEQUENCE [LARGE SCALE GENOMIC DNA]</scope>
    <source>
        <strain evidence="2 3">CBS 142.35</strain>
    </source>
</reference>
<dbReference type="InterPro" id="IPR038717">
    <property type="entry name" value="Tc1-like_DDE_dom"/>
</dbReference>
<protein>
    <recommendedName>
        <fullName evidence="1">Tc1-like transposase DDE domain-containing protein</fullName>
    </recommendedName>
</protein>
<dbReference type="InterPro" id="IPR036397">
    <property type="entry name" value="RNaseH_sf"/>
</dbReference>
<dbReference type="AlphaFoldDB" id="A0A8H7RNC4"/>
<keyword evidence="3" id="KW-1185">Reference proteome</keyword>
<dbReference type="Proteomes" id="UP000646827">
    <property type="component" value="Unassembled WGS sequence"/>
</dbReference>
<comment type="caution">
    <text evidence="2">The sequence shown here is derived from an EMBL/GenBank/DDBJ whole genome shotgun (WGS) entry which is preliminary data.</text>
</comment>
<evidence type="ECO:0000259" key="1">
    <source>
        <dbReference type="Pfam" id="PF13358"/>
    </source>
</evidence>
<dbReference type="GO" id="GO:0003676">
    <property type="term" value="F:nucleic acid binding"/>
    <property type="evidence" value="ECO:0007669"/>
    <property type="project" value="InterPro"/>
</dbReference>
<name>A0A8H7RNC4_9FUNG</name>
<gene>
    <name evidence="2" type="ORF">INT45_002554</name>
</gene>
<dbReference type="OrthoDB" id="2201966at2759"/>
<dbReference type="EMBL" id="JAEPRB010000666">
    <property type="protein sequence ID" value="KAG2213700.1"/>
    <property type="molecule type" value="Genomic_DNA"/>
</dbReference>
<dbReference type="Pfam" id="PF13358">
    <property type="entry name" value="DDE_3"/>
    <property type="match status" value="1"/>
</dbReference>
<organism evidence="2 3">
    <name type="scientific">Circinella minor</name>
    <dbReference type="NCBI Taxonomy" id="1195481"/>
    <lineage>
        <taxon>Eukaryota</taxon>
        <taxon>Fungi</taxon>
        <taxon>Fungi incertae sedis</taxon>
        <taxon>Mucoromycota</taxon>
        <taxon>Mucoromycotina</taxon>
        <taxon>Mucoromycetes</taxon>
        <taxon>Mucorales</taxon>
        <taxon>Lichtheimiaceae</taxon>
        <taxon>Circinella</taxon>
    </lineage>
</organism>
<evidence type="ECO:0000313" key="2">
    <source>
        <dbReference type="EMBL" id="KAG2213700.1"/>
    </source>
</evidence>